<evidence type="ECO:0000313" key="3">
    <source>
        <dbReference type="EMBL" id="OIT19338.1"/>
    </source>
</evidence>
<comment type="caution">
    <text evidence="3">The sequence shown here is derived from an EMBL/GenBank/DDBJ whole genome shotgun (WGS) entry which is preliminary data.</text>
</comment>
<dbReference type="InterPro" id="IPR043502">
    <property type="entry name" value="DNA/RNA_pol_sf"/>
</dbReference>
<reference evidence="3" key="1">
    <citation type="submission" date="2016-11" db="EMBL/GenBank/DDBJ databases">
        <title>The genome of Nicotiana attenuata.</title>
        <authorList>
            <person name="Xu S."/>
            <person name="Brockmoeller T."/>
            <person name="Gaquerel E."/>
            <person name="Navarro A."/>
            <person name="Kuhl H."/>
            <person name="Gase K."/>
            <person name="Ling Z."/>
            <person name="Zhou W."/>
            <person name="Kreitzer C."/>
            <person name="Stanke M."/>
            <person name="Tang H."/>
            <person name="Lyons E."/>
            <person name="Pandey P."/>
            <person name="Pandey S.P."/>
            <person name="Timmermann B."/>
            <person name="Baldwin I.T."/>
        </authorList>
    </citation>
    <scope>NUCLEOTIDE SEQUENCE [LARGE SCALE GENOMIC DNA]</scope>
    <source>
        <strain evidence="3">UT</strain>
    </source>
</reference>
<protein>
    <submittedName>
        <fullName evidence="3">Uncharacterized protein</fullName>
    </submittedName>
</protein>
<dbReference type="SUPFAM" id="SSF56672">
    <property type="entry name" value="DNA/RNA polymerases"/>
    <property type="match status" value="1"/>
</dbReference>
<keyword evidence="4" id="KW-1185">Reference proteome</keyword>
<evidence type="ECO:0000259" key="2">
    <source>
        <dbReference type="Pfam" id="PF24626"/>
    </source>
</evidence>
<name>A0A1J6JNF9_NICAT</name>
<organism evidence="3 4">
    <name type="scientific">Nicotiana attenuata</name>
    <name type="common">Coyote tobacco</name>
    <dbReference type="NCBI Taxonomy" id="49451"/>
    <lineage>
        <taxon>Eukaryota</taxon>
        <taxon>Viridiplantae</taxon>
        <taxon>Streptophyta</taxon>
        <taxon>Embryophyta</taxon>
        <taxon>Tracheophyta</taxon>
        <taxon>Spermatophyta</taxon>
        <taxon>Magnoliopsida</taxon>
        <taxon>eudicotyledons</taxon>
        <taxon>Gunneridae</taxon>
        <taxon>Pentapetalae</taxon>
        <taxon>asterids</taxon>
        <taxon>lamiids</taxon>
        <taxon>Solanales</taxon>
        <taxon>Solanaceae</taxon>
        <taxon>Nicotianoideae</taxon>
        <taxon>Nicotianeae</taxon>
        <taxon>Nicotiana</taxon>
    </lineage>
</organism>
<dbReference type="InterPro" id="IPR041588">
    <property type="entry name" value="Integrase_H2C2"/>
</dbReference>
<feature type="domain" description="Tf2-1-like SH3-like" evidence="2">
    <location>
        <begin position="317"/>
        <end position="378"/>
    </location>
</feature>
<dbReference type="InterPro" id="IPR052160">
    <property type="entry name" value="Gypsy_RT_Integrase-like"/>
</dbReference>
<dbReference type="AlphaFoldDB" id="A0A1J6JNF9"/>
<dbReference type="Gramene" id="OIT19338">
    <property type="protein sequence ID" value="OIT19338"/>
    <property type="gene ID" value="A4A49_51935"/>
</dbReference>
<accession>A0A1J6JNF9</accession>
<feature type="domain" description="Integrase zinc-binding" evidence="1">
    <location>
        <begin position="155"/>
        <end position="209"/>
    </location>
</feature>
<dbReference type="Gene3D" id="1.10.340.70">
    <property type="match status" value="1"/>
</dbReference>
<proteinExistence type="predicted"/>
<dbReference type="Pfam" id="PF17921">
    <property type="entry name" value="Integrase_H2C2"/>
    <property type="match status" value="1"/>
</dbReference>
<dbReference type="Proteomes" id="UP000187609">
    <property type="component" value="Unassembled WGS sequence"/>
</dbReference>
<gene>
    <name evidence="3" type="ORF">A4A49_51935</name>
</gene>
<evidence type="ECO:0000313" key="4">
    <source>
        <dbReference type="Proteomes" id="UP000187609"/>
    </source>
</evidence>
<dbReference type="PANTHER" id="PTHR47266">
    <property type="entry name" value="ENDONUCLEASE-RELATED"/>
    <property type="match status" value="1"/>
</dbReference>
<dbReference type="InterPro" id="IPR056924">
    <property type="entry name" value="SH3_Tf2-1"/>
</dbReference>
<sequence length="461" mass="53306">MSRMCIVFLGPLTDLLRKDSFVWSESAKEAFETLKEFQHETKTSGQGTGVILSQKGHPVAYFSQKFKSSNVTGFHLSSRNVRYNSICEQVNQAADALSRNTDATLLTITTQSYEVEQTLRSLNKSREPSELHVVYVFRDELLFSKGRLVIPYDSQLPHDLMTGFHATEIGGHARDARTYHHLASNFFWKQMRKDIQSFVATCQTCQQMNDVHHHPAGYHFGYEYRLSSQTNGQYEALNKCYWYYWYNTSYHTSTWMTPLKVLYGRDRPTVAHYIMGSSSNNLVEAYLVDRDEAISLLKQNFIKAQNRMKEVADRKRVFVKLKPYRQNTVRHQQHAKLGRRYFGPFRVPKRIGEVEYKLERPEVACSHPVFHVSMLRRCLGEPVQQITPLQLTDFEQLEIASPQNLAHKVLLQEGSIVINNTADMDADKDDTLEGNLVDIQPVLRRSTRVKQPSKKLTHFIV</sequence>
<dbReference type="Pfam" id="PF24626">
    <property type="entry name" value="SH3_Tf2-1"/>
    <property type="match status" value="1"/>
</dbReference>
<dbReference type="EMBL" id="MJEQ01007904">
    <property type="protein sequence ID" value="OIT19338.1"/>
    <property type="molecule type" value="Genomic_DNA"/>
</dbReference>
<evidence type="ECO:0000259" key="1">
    <source>
        <dbReference type="Pfam" id="PF17921"/>
    </source>
</evidence>